<dbReference type="SUPFAM" id="SSF56322">
    <property type="entry name" value="ADC synthase"/>
    <property type="match status" value="1"/>
</dbReference>
<dbReference type="PRINTS" id="PR00095">
    <property type="entry name" value="ANTSNTHASEI"/>
</dbReference>
<evidence type="ECO:0000313" key="2">
    <source>
        <dbReference type="EMBL" id="VAV89023.1"/>
    </source>
</evidence>
<dbReference type="InterPro" id="IPR005802">
    <property type="entry name" value="ADC_synth_comp_1"/>
</dbReference>
<dbReference type="PANTHER" id="PTHR11236">
    <property type="entry name" value="AMINOBENZOATE/ANTHRANILATE SYNTHASE"/>
    <property type="match status" value="1"/>
</dbReference>
<keyword evidence="2" id="KW-0032">Aminotransferase</keyword>
<dbReference type="NCBIfam" id="TIGR00553">
    <property type="entry name" value="pabB"/>
    <property type="match status" value="1"/>
</dbReference>
<dbReference type="InterPro" id="IPR005801">
    <property type="entry name" value="ADC_synthase"/>
</dbReference>
<keyword evidence="2" id="KW-0808">Transferase</keyword>
<dbReference type="GO" id="GO:0046820">
    <property type="term" value="F:4-amino-4-deoxychorismate synthase activity"/>
    <property type="evidence" value="ECO:0007669"/>
    <property type="project" value="UniProtKB-EC"/>
</dbReference>
<sequence length="348" mass="37878">NMDEAKSGNWPGLAFGQYPCAALFDHAKQQTFVVAPDPVLARRFAAKLGQGQGRRPSPVMLTQFRADETDAEIAAKVAKTIEYIEAGDIFQANISRAFLALLPKKHSPFDLFAQMNRASAAPFSAYFRLDTTRAVLSNSPERFLAVDKTGQIETHPIKGTRPRGNSKAEDEHLAWALQNSAKDKAENLMIVDLMRNDLSKVCEAGSVKVPELFALQSYANVHHLVSTVRGQLRAGITAADILRACFPPGSITGAPKIRAMQIIHQLEQVQRGPYCGALGYISNSGQMDFNVLIRTMQLQARPDGDWDAVFRAGGGIVADSKPLDETKEMRDKASVFAALAGQTGAAHE</sequence>
<dbReference type="PANTHER" id="PTHR11236:SF50">
    <property type="entry name" value="AMINODEOXYCHORISMATE SYNTHASE COMPONENT 1"/>
    <property type="match status" value="1"/>
</dbReference>
<dbReference type="GO" id="GO:0009396">
    <property type="term" value="P:folic acid-containing compound biosynthetic process"/>
    <property type="evidence" value="ECO:0007669"/>
    <property type="project" value="InterPro"/>
</dbReference>
<accession>A0A3B0RX80</accession>
<evidence type="ECO:0000259" key="1">
    <source>
        <dbReference type="Pfam" id="PF00425"/>
    </source>
</evidence>
<dbReference type="InterPro" id="IPR015890">
    <property type="entry name" value="Chorismate_C"/>
</dbReference>
<organism evidence="2">
    <name type="scientific">hydrothermal vent metagenome</name>
    <dbReference type="NCBI Taxonomy" id="652676"/>
    <lineage>
        <taxon>unclassified sequences</taxon>
        <taxon>metagenomes</taxon>
        <taxon>ecological metagenomes</taxon>
    </lineage>
</organism>
<feature type="domain" description="Chorismate-utilising enzyme C-terminal" evidence="1">
    <location>
        <begin position="74"/>
        <end position="332"/>
    </location>
</feature>
<dbReference type="Pfam" id="PF00425">
    <property type="entry name" value="Chorismate_bind"/>
    <property type="match status" value="1"/>
</dbReference>
<feature type="non-terminal residue" evidence="2">
    <location>
        <position position="1"/>
    </location>
</feature>
<name>A0A3B0RX80_9ZZZZ</name>
<dbReference type="AlphaFoldDB" id="A0A3B0RX80"/>
<dbReference type="EC" id="2.6.1.85" evidence="2"/>
<dbReference type="EMBL" id="UOEE01000081">
    <property type="protein sequence ID" value="VAV89023.1"/>
    <property type="molecule type" value="Genomic_DNA"/>
</dbReference>
<dbReference type="Gene3D" id="3.60.120.10">
    <property type="entry name" value="Anthranilate synthase"/>
    <property type="match status" value="1"/>
</dbReference>
<dbReference type="InterPro" id="IPR019999">
    <property type="entry name" value="Anth_synth_I-like"/>
</dbReference>
<proteinExistence type="predicted"/>
<gene>
    <name evidence="2" type="ORF">MNBD_ALPHA06-1565</name>
</gene>
<reference evidence="2" key="1">
    <citation type="submission" date="2018-06" db="EMBL/GenBank/DDBJ databases">
        <authorList>
            <person name="Zhirakovskaya E."/>
        </authorList>
    </citation>
    <scope>NUCLEOTIDE SEQUENCE</scope>
</reference>
<protein>
    <submittedName>
        <fullName evidence="2">Para-aminobenzoate synthase, aminase component</fullName>
        <ecNumber evidence="2">2.6.1.85</ecNumber>
    </submittedName>
</protein>
<dbReference type="GO" id="GO:0000162">
    <property type="term" value="P:L-tryptophan biosynthetic process"/>
    <property type="evidence" value="ECO:0007669"/>
    <property type="project" value="TreeGrafter"/>
</dbReference>